<dbReference type="PANTHER" id="PTHR48111:SF69">
    <property type="entry name" value="RESPONSE REGULATOR RECEIVER"/>
    <property type="match status" value="1"/>
</dbReference>
<dbReference type="InterPro" id="IPR011006">
    <property type="entry name" value="CheY-like_superfamily"/>
</dbReference>
<dbReference type="Gene3D" id="3.40.50.2300">
    <property type="match status" value="1"/>
</dbReference>
<evidence type="ECO:0000256" key="2">
    <source>
        <dbReference type="ARBA" id="ARBA00023015"/>
    </source>
</evidence>
<comment type="caution">
    <text evidence="9">The sequence shown here is derived from an EMBL/GenBank/DDBJ whole genome shotgun (WGS) entry which is preliminary data.</text>
</comment>
<dbReference type="EMBL" id="DVHA01000050">
    <property type="protein sequence ID" value="HIR60252.1"/>
    <property type="molecule type" value="Genomic_DNA"/>
</dbReference>
<feature type="non-terminal residue" evidence="9">
    <location>
        <position position="344"/>
    </location>
</feature>
<comment type="function">
    <text evidence="5">May play the central regulatory role in sporulation. It may be an element of the effector pathway responsible for the activation of sporulation genes in response to nutritional stress. Spo0A may act in concert with spo0H (a sigma factor) to control the expression of some genes that are critical to the sporulation process.</text>
</comment>
<name>A0A9D1DWD3_9FIRM</name>
<dbReference type="SMART" id="SM00448">
    <property type="entry name" value="REC"/>
    <property type="match status" value="1"/>
</dbReference>
<dbReference type="PANTHER" id="PTHR48111">
    <property type="entry name" value="REGULATOR OF RPOS"/>
    <property type="match status" value="1"/>
</dbReference>
<keyword evidence="4" id="KW-0804">Transcription</keyword>
<evidence type="ECO:0000256" key="5">
    <source>
        <dbReference type="ARBA" id="ARBA00024867"/>
    </source>
</evidence>
<sequence>MWALLVDDDLATVRTLRAEIDWQKFGFADAREAYNVNGAIRLIEEADKPPELVVCDIEMPMGLGLDLLQWVREKELESEFIFLTCHENFSYASKAIEYRAGSYIVKPFDAEKMEAAIEKALLSIRRREYLAQYSQYGEYWLKNREERDGAFWRGILFSRFSKEQLASQLEERGLEADDESWRLILVRLSRSLEPPAGAKEWDTASFWFSLRRLACEAILDEFTLEHTTDYQDGPFYYAALLSQVDENTLQKRSRMFIQYWSDNFPGIRGKPLVCIGRPDFLPSLPARREALEKRMQPHLDSGEVLSEEQAEQEPSPVQLPDSGELMQYLEQQDRSGILRYLRDY</sequence>
<dbReference type="CDD" id="cd17536">
    <property type="entry name" value="REC_YesN-like"/>
    <property type="match status" value="1"/>
</dbReference>
<protein>
    <recommendedName>
        <fullName evidence="1">Stage 0 sporulation protein A homolog</fullName>
    </recommendedName>
</protein>
<evidence type="ECO:0000256" key="1">
    <source>
        <dbReference type="ARBA" id="ARBA00018672"/>
    </source>
</evidence>
<dbReference type="GO" id="GO:0032993">
    <property type="term" value="C:protein-DNA complex"/>
    <property type="evidence" value="ECO:0007669"/>
    <property type="project" value="TreeGrafter"/>
</dbReference>
<proteinExistence type="predicted"/>
<dbReference type="GO" id="GO:0005829">
    <property type="term" value="C:cytosol"/>
    <property type="evidence" value="ECO:0007669"/>
    <property type="project" value="TreeGrafter"/>
</dbReference>
<organism evidence="9 10">
    <name type="scientific">Candidatus Faecivivens stercoravium</name>
    <dbReference type="NCBI Taxonomy" id="2840803"/>
    <lineage>
        <taxon>Bacteria</taxon>
        <taxon>Bacillati</taxon>
        <taxon>Bacillota</taxon>
        <taxon>Clostridia</taxon>
        <taxon>Eubacteriales</taxon>
        <taxon>Oscillospiraceae</taxon>
        <taxon>Oscillospiraceae incertae sedis</taxon>
        <taxon>Candidatus Faecivivens</taxon>
    </lineage>
</organism>
<keyword evidence="2" id="KW-0805">Transcription regulation</keyword>
<evidence type="ECO:0000313" key="10">
    <source>
        <dbReference type="Proteomes" id="UP000824241"/>
    </source>
</evidence>
<dbReference type="Pfam" id="PF00072">
    <property type="entry name" value="Response_reg"/>
    <property type="match status" value="1"/>
</dbReference>
<dbReference type="InterPro" id="IPR001789">
    <property type="entry name" value="Sig_transdc_resp-reg_receiver"/>
</dbReference>
<reference evidence="9" key="2">
    <citation type="journal article" date="2021" name="PeerJ">
        <title>Extensive microbial diversity within the chicken gut microbiome revealed by metagenomics and culture.</title>
        <authorList>
            <person name="Gilroy R."/>
            <person name="Ravi A."/>
            <person name="Getino M."/>
            <person name="Pursley I."/>
            <person name="Horton D.L."/>
            <person name="Alikhan N.F."/>
            <person name="Baker D."/>
            <person name="Gharbi K."/>
            <person name="Hall N."/>
            <person name="Watson M."/>
            <person name="Adriaenssens E.M."/>
            <person name="Foster-Nyarko E."/>
            <person name="Jarju S."/>
            <person name="Secka A."/>
            <person name="Antonio M."/>
            <person name="Oren A."/>
            <person name="Chaudhuri R.R."/>
            <person name="La Ragione R."/>
            <person name="Hildebrand F."/>
            <person name="Pallen M.J."/>
        </authorList>
    </citation>
    <scope>NUCLEOTIDE SEQUENCE</scope>
    <source>
        <strain evidence="9">CHK189-12415</strain>
    </source>
</reference>
<feature type="region of interest" description="Disordered" evidence="7">
    <location>
        <begin position="300"/>
        <end position="323"/>
    </location>
</feature>
<evidence type="ECO:0000259" key="8">
    <source>
        <dbReference type="PROSITE" id="PS50110"/>
    </source>
</evidence>
<evidence type="ECO:0000256" key="6">
    <source>
        <dbReference type="PROSITE-ProRule" id="PRU00169"/>
    </source>
</evidence>
<reference evidence="9" key="1">
    <citation type="submission" date="2020-10" db="EMBL/GenBank/DDBJ databases">
        <authorList>
            <person name="Gilroy R."/>
        </authorList>
    </citation>
    <scope>NUCLEOTIDE SEQUENCE</scope>
    <source>
        <strain evidence="9">CHK189-12415</strain>
    </source>
</reference>
<evidence type="ECO:0000256" key="3">
    <source>
        <dbReference type="ARBA" id="ARBA00023125"/>
    </source>
</evidence>
<evidence type="ECO:0000313" key="9">
    <source>
        <dbReference type="EMBL" id="HIR60252.1"/>
    </source>
</evidence>
<gene>
    <name evidence="9" type="ORF">IAB37_01575</name>
</gene>
<keyword evidence="3" id="KW-0238">DNA-binding</keyword>
<dbReference type="Proteomes" id="UP000824241">
    <property type="component" value="Unassembled WGS sequence"/>
</dbReference>
<evidence type="ECO:0000256" key="4">
    <source>
        <dbReference type="ARBA" id="ARBA00023163"/>
    </source>
</evidence>
<dbReference type="GO" id="GO:0000156">
    <property type="term" value="F:phosphorelay response regulator activity"/>
    <property type="evidence" value="ECO:0007669"/>
    <property type="project" value="TreeGrafter"/>
</dbReference>
<dbReference type="GO" id="GO:0000976">
    <property type="term" value="F:transcription cis-regulatory region binding"/>
    <property type="evidence" value="ECO:0007669"/>
    <property type="project" value="TreeGrafter"/>
</dbReference>
<keyword evidence="6" id="KW-0597">Phosphoprotein</keyword>
<dbReference type="AlphaFoldDB" id="A0A9D1DWD3"/>
<dbReference type="PROSITE" id="PS50110">
    <property type="entry name" value="RESPONSE_REGULATORY"/>
    <property type="match status" value="1"/>
</dbReference>
<evidence type="ECO:0000256" key="7">
    <source>
        <dbReference type="SAM" id="MobiDB-lite"/>
    </source>
</evidence>
<dbReference type="SUPFAM" id="SSF52172">
    <property type="entry name" value="CheY-like"/>
    <property type="match status" value="1"/>
</dbReference>
<dbReference type="InterPro" id="IPR039420">
    <property type="entry name" value="WalR-like"/>
</dbReference>
<accession>A0A9D1DWD3</accession>
<dbReference type="GO" id="GO:0006355">
    <property type="term" value="P:regulation of DNA-templated transcription"/>
    <property type="evidence" value="ECO:0007669"/>
    <property type="project" value="TreeGrafter"/>
</dbReference>
<feature type="domain" description="Response regulatory" evidence="8">
    <location>
        <begin position="2"/>
        <end position="121"/>
    </location>
</feature>
<feature type="modified residue" description="4-aspartylphosphate" evidence="6">
    <location>
        <position position="56"/>
    </location>
</feature>